<keyword evidence="1" id="KW-0812">Transmembrane</keyword>
<sequence length="206" mass="21958">MLKELRELVGFVLGFLTDVIELIRTSCLSTSPLQSVGRDRALSLQLSGLVGIVLVGIFISTLSDKSVKIDLLPFGTITLIYFTIAAFLVGLAIRYFRPSHADAPDSAGGDVTSNAQIDATSYVIAFNLIALIVFAVTRDLLNYIGQSPEILIPTILAIAVAGITMLVFGNRDASKVGLGKLQKATVLFLPAGTFFGYALVLSRYAG</sequence>
<feature type="transmembrane region" description="Helical" evidence="1">
    <location>
        <begin position="71"/>
        <end position="96"/>
    </location>
</feature>
<feature type="transmembrane region" description="Helical" evidence="1">
    <location>
        <begin position="181"/>
        <end position="201"/>
    </location>
</feature>
<gene>
    <name evidence="2" type="ORF">F8237_15740</name>
</gene>
<dbReference type="EMBL" id="CP044543">
    <property type="protein sequence ID" value="QFI73729.1"/>
    <property type="molecule type" value="Genomic_DNA"/>
</dbReference>
<reference evidence="3" key="1">
    <citation type="submission" date="2019-10" db="EMBL/GenBank/DDBJ databases">
        <title>Complete Genome Sequence of Bradyrhizobium betae type strain PL7HG1T.</title>
        <authorList>
            <person name="Bromfield E.S.P."/>
            <person name="Cloutier S."/>
        </authorList>
    </citation>
    <scope>NUCLEOTIDE SEQUENCE [LARGE SCALE GENOMIC DNA]</scope>
    <source>
        <strain evidence="3">PL7HG1</strain>
    </source>
</reference>
<feature type="transmembrane region" description="Helical" evidence="1">
    <location>
        <begin position="41"/>
        <end position="59"/>
    </location>
</feature>
<name>A0A5P6P5T7_9BRAD</name>
<evidence type="ECO:0000313" key="3">
    <source>
        <dbReference type="Proteomes" id="UP000325641"/>
    </source>
</evidence>
<evidence type="ECO:0000256" key="1">
    <source>
        <dbReference type="SAM" id="Phobius"/>
    </source>
</evidence>
<organism evidence="2 3">
    <name type="scientific">Bradyrhizobium betae</name>
    <dbReference type="NCBI Taxonomy" id="244734"/>
    <lineage>
        <taxon>Bacteria</taxon>
        <taxon>Pseudomonadati</taxon>
        <taxon>Pseudomonadota</taxon>
        <taxon>Alphaproteobacteria</taxon>
        <taxon>Hyphomicrobiales</taxon>
        <taxon>Nitrobacteraceae</taxon>
        <taxon>Bradyrhizobium</taxon>
    </lineage>
</organism>
<dbReference type="Proteomes" id="UP000325641">
    <property type="component" value="Chromosome"/>
</dbReference>
<keyword evidence="1" id="KW-1133">Transmembrane helix</keyword>
<feature type="transmembrane region" description="Helical" evidence="1">
    <location>
        <begin position="119"/>
        <end position="138"/>
    </location>
</feature>
<protein>
    <submittedName>
        <fullName evidence="2">Uncharacterized protein</fullName>
    </submittedName>
</protein>
<dbReference type="KEGG" id="bbet:F8237_15740"/>
<dbReference type="AlphaFoldDB" id="A0A5P6P5T7"/>
<evidence type="ECO:0000313" key="2">
    <source>
        <dbReference type="EMBL" id="QFI73729.1"/>
    </source>
</evidence>
<dbReference type="RefSeq" id="WP_151645985.1">
    <property type="nucleotide sequence ID" value="NZ_CP044543.1"/>
</dbReference>
<feature type="transmembrane region" description="Helical" evidence="1">
    <location>
        <begin position="150"/>
        <end position="169"/>
    </location>
</feature>
<accession>A0A5P6P5T7</accession>
<proteinExistence type="predicted"/>
<keyword evidence="1" id="KW-0472">Membrane</keyword>